<dbReference type="AlphaFoldDB" id="A0A177ZSN9"/>
<name>A0A177ZSN9_9BACI</name>
<comment type="similarity">
    <text evidence="1">Belongs to the DinB family.</text>
</comment>
<dbReference type="STRING" id="217031.ABB05_11810"/>
<feature type="binding site" evidence="3">
    <location>
        <position position="48"/>
    </location>
    <ligand>
        <name>a divalent metal cation</name>
        <dbReference type="ChEBI" id="CHEBI:60240"/>
    </ligand>
</feature>
<sequence>MNHHAIQLYDYHIWANNRFFERLKELPYSVYTQEIQSVFPSMAETIVHMYTTDTIYLGVIREKNMDEIQASIIQAQEKIKGKGPEEMGALYTELAEQYKAFFNSQEDMNKPIAPEHPAYGRLETQLSEIIQHVVNHGTYHRGNLTAMLRQQGYPSVPTDYIFYLYERQTMN</sequence>
<reference evidence="4 5" key="1">
    <citation type="submission" date="2015-05" db="EMBL/GenBank/DDBJ databases">
        <title>Comparison of genome.</title>
        <authorList>
            <person name="Zheng Z."/>
            <person name="Sun M."/>
        </authorList>
    </citation>
    <scope>NUCLEOTIDE SEQUENCE [LARGE SCALE GENOMIC DNA]</scope>
    <source>
        <strain evidence="4 5">G25-74</strain>
    </source>
</reference>
<dbReference type="GO" id="GO:0046872">
    <property type="term" value="F:metal ion binding"/>
    <property type="evidence" value="ECO:0007669"/>
    <property type="project" value="UniProtKB-KW"/>
</dbReference>
<evidence type="ECO:0000256" key="1">
    <source>
        <dbReference type="ARBA" id="ARBA00008635"/>
    </source>
</evidence>
<dbReference type="Pfam" id="PF05163">
    <property type="entry name" value="DinB"/>
    <property type="match status" value="1"/>
</dbReference>
<evidence type="ECO:0000313" key="4">
    <source>
        <dbReference type="EMBL" id="OAK70663.1"/>
    </source>
</evidence>
<organism evidence="4 5">
    <name type="scientific">Lederbergia galactosidilytica</name>
    <dbReference type="NCBI Taxonomy" id="217031"/>
    <lineage>
        <taxon>Bacteria</taxon>
        <taxon>Bacillati</taxon>
        <taxon>Bacillota</taxon>
        <taxon>Bacilli</taxon>
        <taxon>Bacillales</taxon>
        <taxon>Bacillaceae</taxon>
        <taxon>Lederbergia</taxon>
    </lineage>
</organism>
<dbReference type="InterPro" id="IPR034660">
    <property type="entry name" value="DinB/YfiT-like"/>
</dbReference>
<dbReference type="PANTHER" id="PTHR37302">
    <property type="entry name" value="SLR1116 PROTEIN"/>
    <property type="match status" value="1"/>
</dbReference>
<dbReference type="EMBL" id="LDJR01000049">
    <property type="protein sequence ID" value="OAK70663.1"/>
    <property type="molecule type" value="Genomic_DNA"/>
</dbReference>
<evidence type="ECO:0000313" key="5">
    <source>
        <dbReference type="Proteomes" id="UP000077881"/>
    </source>
</evidence>
<proteinExistence type="inferred from homology"/>
<protein>
    <submittedName>
        <fullName evidence="4">Damage-inducible protein DinB</fullName>
    </submittedName>
</protein>
<dbReference type="SUPFAM" id="SSF109854">
    <property type="entry name" value="DinB/YfiT-like putative metalloenzymes"/>
    <property type="match status" value="1"/>
</dbReference>
<dbReference type="PATRIC" id="fig|217031.6.peg.2527"/>
<dbReference type="Proteomes" id="UP000077881">
    <property type="component" value="Unassembled WGS sequence"/>
</dbReference>
<feature type="binding site" evidence="3">
    <location>
        <position position="140"/>
    </location>
    <ligand>
        <name>a divalent metal cation</name>
        <dbReference type="ChEBI" id="CHEBI:60240"/>
    </ligand>
</feature>
<dbReference type="RefSeq" id="WP_064468188.1">
    <property type="nucleotide sequence ID" value="NZ_LDJR01000049.1"/>
</dbReference>
<evidence type="ECO:0000256" key="2">
    <source>
        <dbReference type="ARBA" id="ARBA00022723"/>
    </source>
</evidence>
<dbReference type="InterPro" id="IPR007837">
    <property type="entry name" value="DinB"/>
</dbReference>
<comment type="caution">
    <text evidence="4">The sequence shown here is derived from an EMBL/GenBank/DDBJ whole genome shotgun (WGS) entry which is preliminary data.</text>
</comment>
<gene>
    <name evidence="4" type="ORF">ABB05_11810</name>
</gene>
<feature type="binding site" evidence="3">
    <location>
        <position position="136"/>
    </location>
    <ligand>
        <name>a divalent metal cation</name>
        <dbReference type="ChEBI" id="CHEBI:60240"/>
    </ligand>
</feature>
<dbReference type="OrthoDB" id="9811413at2"/>
<accession>A0A177ZSN9</accession>
<dbReference type="Gene3D" id="1.20.120.450">
    <property type="entry name" value="dinb family like domain"/>
    <property type="match status" value="1"/>
</dbReference>
<dbReference type="PANTHER" id="PTHR37302:SF1">
    <property type="entry name" value="PROTEIN DINB"/>
    <property type="match status" value="1"/>
</dbReference>
<keyword evidence="2 3" id="KW-0479">Metal-binding</keyword>
<keyword evidence="5" id="KW-1185">Reference proteome</keyword>
<evidence type="ECO:0000256" key="3">
    <source>
        <dbReference type="PIRSR" id="PIRSR607837-1"/>
    </source>
</evidence>